<evidence type="ECO:0000259" key="6">
    <source>
        <dbReference type="PROSITE" id="PS50109"/>
    </source>
</evidence>
<dbReference type="InterPro" id="IPR013656">
    <property type="entry name" value="PAS_4"/>
</dbReference>
<evidence type="ECO:0000256" key="5">
    <source>
        <dbReference type="ARBA" id="ARBA00022777"/>
    </source>
</evidence>
<comment type="catalytic activity">
    <reaction evidence="1">
        <text>ATP + protein L-histidine = ADP + protein N-phospho-L-histidine.</text>
        <dbReference type="EC" id="2.7.13.3"/>
    </reaction>
</comment>
<dbReference type="Pfam" id="PF13426">
    <property type="entry name" value="PAS_9"/>
    <property type="match status" value="1"/>
</dbReference>
<dbReference type="PANTHER" id="PTHR43304">
    <property type="entry name" value="PHYTOCHROME-LIKE PROTEIN CPH1"/>
    <property type="match status" value="1"/>
</dbReference>
<dbReference type="Pfam" id="PF02518">
    <property type="entry name" value="HATPase_c"/>
    <property type="match status" value="1"/>
</dbReference>
<dbReference type="AlphaFoldDB" id="A0A512H380"/>
<dbReference type="GO" id="GO:0000155">
    <property type="term" value="F:phosphorelay sensor kinase activity"/>
    <property type="evidence" value="ECO:0007669"/>
    <property type="project" value="InterPro"/>
</dbReference>
<dbReference type="Gene3D" id="3.30.565.10">
    <property type="entry name" value="Histidine kinase-like ATPase, C-terminal domain"/>
    <property type="match status" value="1"/>
</dbReference>
<reference evidence="9 10" key="1">
    <citation type="submission" date="2019-07" db="EMBL/GenBank/DDBJ databases">
        <title>Whole genome shotgun sequence of Rhodospirillum oryzae NBRC 107573.</title>
        <authorList>
            <person name="Hosoyama A."/>
            <person name="Uohara A."/>
            <person name="Ohji S."/>
            <person name="Ichikawa N."/>
        </authorList>
    </citation>
    <scope>NUCLEOTIDE SEQUENCE [LARGE SCALE GENOMIC DNA]</scope>
    <source>
        <strain evidence="9 10">NBRC 107573</strain>
    </source>
</reference>
<comment type="caution">
    <text evidence="9">The sequence shown here is derived from an EMBL/GenBank/DDBJ whole genome shotgun (WGS) entry which is preliminary data.</text>
</comment>
<feature type="domain" description="PAS" evidence="7">
    <location>
        <begin position="232"/>
        <end position="290"/>
    </location>
</feature>
<dbReference type="CDD" id="cd00075">
    <property type="entry name" value="HATPase"/>
    <property type="match status" value="1"/>
</dbReference>
<dbReference type="EMBL" id="BJZO01000001">
    <property type="protein sequence ID" value="GEO79919.1"/>
    <property type="molecule type" value="Genomic_DNA"/>
</dbReference>
<dbReference type="PROSITE" id="PS50109">
    <property type="entry name" value="HIS_KIN"/>
    <property type="match status" value="1"/>
</dbReference>
<keyword evidence="5" id="KW-0418">Kinase</keyword>
<name>A0A512H380_9PROT</name>
<evidence type="ECO:0000256" key="2">
    <source>
        <dbReference type="ARBA" id="ARBA00012438"/>
    </source>
</evidence>
<dbReference type="InterPro" id="IPR036890">
    <property type="entry name" value="HATPase_C_sf"/>
</dbReference>
<dbReference type="PROSITE" id="PS50113">
    <property type="entry name" value="PAC"/>
    <property type="match status" value="1"/>
</dbReference>
<dbReference type="InterPro" id="IPR035965">
    <property type="entry name" value="PAS-like_dom_sf"/>
</dbReference>
<dbReference type="NCBIfam" id="TIGR00229">
    <property type="entry name" value="sensory_box"/>
    <property type="match status" value="1"/>
</dbReference>
<dbReference type="SMART" id="SM00387">
    <property type="entry name" value="HATPase_c"/>
    <property type="match status" value="1"/>
</dbReference>
<evidence type="ECO:0000313" key="9">
    <source>
        <dbReference type="EMBL" id="GEO79919.1"/>
    </source>
</evidence>
<keyword evidence="10" id="KW-1185">Reference proteome</keyword>
<dbReference type="PRINTS" id="PR00344">
    <property type="entry name" value="BCTRLSENSOR"/>
</dbReference>
<feature type="domain" description="PAC" evidence="8">
    <location>
        <begin position="305"/>
        <end position="357"/>
    </location>
</feature>
<gene>
    <name evidence="9" type="ORF">ROR02_00500</name>
</gene>
<dbReference type="SUPFAM" id="SSF47384">
    <property type="entry name" value="Homodimeric domain of signal transducing histidine kinase"/>
    <property type="match status" value="1"/>
</dbReference>
<accession>A0A512H380</accession>
<evidence type="ECO:0000256" key="4">
    <source>
        <dbReference type="ARBA" id="ARBA00022679"/>
    </source>
</evidence>
<feature type="domain" description="Histidine kinase" evidence="6">
    <location>
        <begin position="368"/>
        <end position="585"/>
    </location>
</feature>
<sequence length="595" mass="65239">MSVRVVYVDAHDRIQGGEDVLSSPSWLGPLVPGSRLGAASAGLDDPGFAEACAWVRETGQTSARLVRAADESETWVQVVIAPLPFLPGGLTVTFTPGVAPNAETERLAGYLDAIPESLVVVTNEGRIVYVNQPWIEFGCANGGSKDLDWRGINYLEVCKSVKGVDQNDADHVRDGLRAVLEGRLSYFEWEYPCHSPTEERWFLMQATPLRRGSQGVVISHLNITSRILAEKRAQLADTVLEASGEAVLVTTADERIIRVNPAFTALTGFTPEEVVGETPRVLSSGYHDKDFYRDFWNTLKNRGFWHGEMWNKRKSGEVYPELITINEVRDKSDDLVYYVGLFSDISTLKAKETQLKSINDELEQFAYAISHDLRQPLRMVKSYLQLLVRRMGHGLGTEAGEFVREATQGADRMDRLIEDLLDYARCGREMGTPAVVALETVLTGVAGVLAPALAEIDAQLFIRRPLPCIWGNESAFERVFQNLVGNAVKYRDRDRPLKIDIKCVVSQGMAVVSVRDNGIGIDAADRKKVFSMFYRLQAGAARAAGAGMGLAVCKKLIEQQSGSIEVRGNEDGPGCTFVVSLPLAAGLGWGQAGAA</sequence>
<organism evidence="9 10">
    <name type="scientific">Pararhodospirillum oryzae</name>
    <dbReference type="NCBI Taxonomy" id="478448"/>
    <lineage>
        <taxon>Bacteria</taxon>
        <taxon>Pseudomonadati</taxon>
        <taxon>Pseudomonadota</taxon>
        <taxon>Alphaproteobacteria</taxon>
        <taxon>Rhodospirillales</taxon>
        <taxon>Rhodospirillaceae</taxon>
        <taxon>Pararhodospirillum</taxon>
    </lineage>
</organism>
<dbReference type="PANTHER" id="PTHR43304:SF1">
    <property type="entry name" value="PAC DOMAIN-CONTAINING PROTEIN"/>
    <property type="match status" value="1"/>
</dbReference>
<dbReference type="Gene3D" id="1.10.287.130">
    <property type="match status" value="1"/>
</dbReference>
<dbReference type="InterPro" id="IPR052162">
    <property type="entry name" value="Sensor_kinase/Photoreceptor"/>
</dbReference>
<dbReference type="Pfam" id="PF00512">
    <property type="entry name" value="HisKA"/>
    <property type="match status" value="1"/>
</dbReference>
<dbReference type="InterPro" id="IPR000014">
    <property type="entry name" value="PAS"/>
</dbReference>
<dbReference type="InterPro" id="IPR005467">
    <property type="entry name" value="His_kinase_dom"/>
</dbReference>
<dbReference type="SUPFAM" id="SSF55874">
    <property type="entry name" value="ATPase domain of HSP90 chaperone/DNA topoisomerase II/histidine kinase"/>
    <property type="match status" value="1"/>
</dbReference>
<dbReference type="PROSITE" id="PS50112">
    <property type="entry name" value="PAS"/>
    <property type="match status" value="1"/>
</dbReference>
<dbReference type="SMART" id="SM00091">
    <property type="entry name" value="PAS"/>
    <property type="match status" value="2"/>
</dbReference>
<dbReference type="InterPro" id="IPR036097">
    <property type="entry name" value="HisK_dim/P_sf"/>
</dbReference>
<dbReference type="SUPFAM" id="SSF55785">
    <property type="entry name" value="PYP-like sensor domain (PAS domain)"/>
    <property type="match status" value="2"/>
</dbReference>
<proteinExistence type="predicted"/>
<dbReference type="InterPro" id="IPR003661">
    <property type="entry name" value="HisK_dim/P_dom"/>
</dbReference>
<evidence type="ECO:0000256" key="3">
    <source>
        <dbReference type="ARBA" id="ARBA00022553"/>
    </source>
</evidence>
<dbReference type="CDD" id="cd00082">
    <property type="entry name" value="HisKA"/>
    <property type="match status" value="1"/>
</dbReference>
<dbReference type="InterPro" id="IPR000700">
    <property type="entry name" value="PAS-assoc_C"/>
</dbReference>
<dbReference type="RefSeq" id="WP_147161992.1">
    <property type="nucleotide sequence ID" value="NZ_BJZO01000001.1"/>
</dbReference>
<evidence type="ECO:0000259" key="7">
    <source>
        <dbReference type="PROSITE" id="PS50112"/>
    </source>
</evidence>
<keyword evidence="4" id="KW-0808">Transferase</keyword>
<dbReference type="EC" id="2.7.13.3" evidence="2"/>
<dbReference type="Pfam" id="PF08448">
    <property type="entry name" value="PAS_4"/>
    <property type="match status" value="1"/>
</dbReference>
<dbReference type="InterPro" id="IPR001610">
    <property type="entry name" value="PAC"/>
</dbReference>
<evidence type="ECO:0000313" key="10">
    <source>
        <dbReference type="Proteomes" id="UP000321567"/>
    </source>
</evidence>
<protein>
    <recommendedName>
        <fullName evidence="2">histidine kinase</fullName>
        <ecNumber evidence="2">2.7.13.3</ecNumber>
    </recommendedName>
</protein>
<dbReference type="Proteomes" id="UP000321567">
    <property type="component" value="Unassembled WGS sequence"/>
</dbReference>
<evidence type="ECO:0000259" key="8">
    <source>
        <dbReference type="PROSITE" id="PS50113"/>
    </source>
</evidence>
<dbReference type="SMART" id="SM00086">
    <property type="entry name" value="PAC"/>
    <property type="match status" value="2"/>
</dbReference>
<dbReference type="InterPro" id="IPR004358">
    <property type="entry name" value="Sig_transdc_His_kin-like_C"/>
</dbReference>
<dbReference type="InterPro" id="IPR003594">
    <property type="entry name" value="HATPase_dom"/>
</dbReference>
<dbReference type="SMART" id="SM00388">
    <property type="entry name" value="HisKA"/>
    <property type="match status" value="1"/>
</dbReference>
<dbReference type="CDD" id="cd00130">
    <property type="entry name" value="PAS"/>
    <property type="match status" value="2"/>
</dbReference>
<keyword evidence="3" id="KW-0597">Phosphoprotein</keyword>
<dbReference type="Gene3D" id="3.30.450.20">
    <property type="entry name" value="PAS domain"/>
    <property type="match status" value="2"/>
</dbReference>
<evidence type="ECO:0000256" key="1">
    <source>
        <dbReference type="ARBA" id="ARBA00000085"/>
    </source>
</evidence>
<dbReference type="OrthoDB" id="7179697at2"/>